<feature type="compositionally biased region" description="Basic and acidic residues" evidence="1">
    <location>
        <begin position="1"/>
        <end position="14"/>
    </location>
</feature>
<organism evidence="2 3">
    <name type="scientific">Burkholderia pseudomallei (strain 1710b)</name>
    <dbReference type="NCBI Taxonomy" id="320372"/>
    <lineage>
        <taxon>Bacteria</taxon>
        <taxon>Pseudomonadati</taxon>
        <taxon>Pseudomonadota</taxon>
        <taxon>Betaproteobacteria</taxon>
        <taxon>Burkholderiales</taxon>
        <taxon>Burkholderiaceae</taxon>
        <taxon>Burkholderia</taxon>
        <taxon>pseudomallei group</taxon>
    </lineage>
</organism>
<reference evidence="2 3" key="1">
    <citation type="submission" date="2005-09" db="EMBL/GenBank/DDBJ databases">
        <authorList>
            <person name="Woods D.E."/>
            <person name="Nierman W.C."/>
        </authorList>
    </citation>
    <scope>NUCLEOTIDE SEQUENCE [LARGE SCALE GENOMIC DNA]</scope>
    <source>
        <strain evidence="2 3">1710b</strain>
    </source>
</reference>
<dbReference type="KEGG" id="bpm:BURPS1710b_A0101"/>
<dbReference type="EMBL" id="CP000125">
    <property type="protein sequence ID" value="ABA51655.1"/>
    <property type="molecule type" value="Genomic_DNA"/>
</dbReference>
<dbReference type="AlphaFoldDB" id="Q3JME3"/>
<sequence>MPARDARDPRDPFRPARRTSHTPRMSDTSRSRATRDAPAGNRAAVRRRAARRIPRRIRQAAQRLPIAHRQRNQPCSTITSTSSAWSSSSRRTRACHSSRNSATSPGGAVIARQRGSRSAIRGSPGTRSSRADTPTLAPVSTRAKRSCSRIGSPNVSSRRRSKRPPMPLKPVSNVAPVNMPTTFAITPVTPSVAGSRSATRIAPRSAGAPPYSAPSAARVIRYADATVGHECPASFTTSA</sequence>
<dbReference type="HOGENOM" id="CLU_1159391_0_0_4"/>
<proteinExistence type="predicted"/>
<gene>
    <name evidence="2" type="ordered locus">BURPS1710b_A0101</name>
</gene>
<feature type="compositionally biased region" description="Low complexity" evidence="1">
    <location>
        <begin position="76"/>
        <end position="89"/>
    </location>
</feature>
<evidence type="ECO:0000313" key="2">
    <source>
        <dbReference type="EMBL" id="ABA51655.1"/>
    </source>
</evidence>
<protein>
    <submittedName>
        <fullName evidence="2">Uncharacterized protein</fullName>
    </submittedName>
</protein>
<evidence type="ECO:0000313" key="3">
    <source>
        <dbReference type="Proteomes" id="UP000002700"/>
    </source>
</evidence>
<dbReference type="Proteomes" id="UP000002700">
    <property type="component" value="Chromosome II"/>
</dbReference>
<dbReference type="EnsemblBacteria" id="ABA51655">
    <property type="protein sequence ID" value="ABA51655"/>
    <property type="gene ID" value="BURPS1710b_A0101"/>
</dbReference>
<evidence type="ECO:0000256" key="1">
    <source>
        <dbReference type="SAM" id="MobiDB-lite"/>
    </source>
</evidence>
<feature type="compositionally biased region" description="Basic residues" evidence="1">
    <location>
        <begin position="44"/>
        <end position="58"/>
    </location>
</feature>
<feature type="region of interest" description="Disordered" evidence="1">
    <location>
        <begin position="1"/>
        <end position="174"/>
    </location>
</feature>
<accession>Q3JME3</accession>
<name>Q3JME3_BURP1</name>